<evidence type="ECO:0000256" key="3">
    <source>
        <dbReference type="ARBA" id="ARBA00023015"/>
    </source>
</evidence>
<keyword evidence="7" id="KW-1185">Reference proteome</keyword>
<sequence length="243" mass="25904">MDDSSPLNELAPLIGRAKGLFLTEQTAQQAVSALAAAAKEAIPHALGAGVSLIKGNQPTSVGATDNFVLRADDLQYELGNGPCLSAWSEGRATYVEDTESDQHWPRWSSEAARTGVRSCFSVPLENGAHGIGAMKIYAAAPHAFTVQDQKVLAHLALSAAVLLGHIQASDTPQRISETAKETLRIRDVVAAARGIIMERHDLPEEEALSHLLNEAGNKGVTLHEHAQSVLRRDTRPDTLTAAP</sequence>
<dbReference type="InterPro" id="IPR036388">
    <property type="entry name" value="WH-like_DNA-bd_sf"/>
</dbReference>
<dbReference type="AlphaFoldDB" id="A0A3A5M948"/>
<keyword evidence="2" id="KW-0418">Kinase</keyword>
<gene>
    <name evidence="6" type="ORF">D6T63_14680</name>
</gene>
<dbReference type="PIRSF" id="PIRSF036625">
    <property type="entry name" value="GAF_ANTAR"/>
    <property type="match status" value="1"/>
</dbReference>
<name>A0A3A5M948_9MICC</name>
<evidence type="ECO:0000256" key="1">
    <source>
        <dbReference type="ARBA" id="ARBA00022679"/>
    </source>
</evidence>
<evidence type="ECO:0000313" key="7">
    <source>
        <dbReference type="Proteomes" id="UP000272560"/>
    </source>
</evidence>
<dbReference type="PROSITE" id="PS50921">
    <property type="entry name" value="ANTAR"/>
    <property type="match status" value="1"/>
</dbReference>
<dbReference type="Pfam" id="PF13185">
    <property type="entry name" value="GAF_2"/>
    <property type="match status" value="1"/>
</dbReference>
<dbReference type="SMART" id="SM00065">
    <property type="entry name" value="GAF"/>
    <property type="match status" value="1"/>
</dbReference>
<dbReference type="Gene3D" id="3.30.450.40">
    <property type="match status" value="1"/>
</dbReference>
<dbReference type="SUPFAM" id="SSF52172">
    <property type="entry name" value="CheY-like"/>
    <property type="match status" value="1"/>
</dbReference>
<reference evidence="6 7" key="1">
    <citation type="submission" date="2018-09" db="EMBL/GenBank/DDBJ databases">
        <title>Novel species of Arthrobacter.</title>
        <authorList>
            <person name="Liu Q."/>
            <person name="Xin Y.-H."/>
        </authorList>
    </citation>
    <scope>NUCLEOTIDE SEQUENCE [LARGE SCALE GENOMIC DNA]</scope>
    <source>
        <strain evidence="6 7">Hz2</strain>
    </source>
</reference>
<dbReference type="Pfam" id="PF03861">
    <property type="entry name" value="ANTAR"/>
    <property type="match status" value="1"/>
</dbReference>
<evidence type="ECO:0000259" key="5">
    <source>
        <dbReference type="PROSITE" id="PS50921"/>
    </source>
</evidence>
<evidence type="ECO:0000313" key="6">
    <source>
        <dbReference type="EMBL" id="RJT77789.1"/>
    </source>
</evidence>
<protein>
    <submittedName>
        <fullName evidence="6">ANTAR domain-containing protein</fullName>
    </submittedName>
</protein>
<accession>A0A3A5M948</accession>
<organism evidence="6 7">
    <name type="scientific">Arthrobacter cheniae</name>
    <dbReference type="NCBI Taxonomy" id="1258888"/>
    <lineage>
        <taxon>Bacteria</taxon>
        <taxon>Bacillati</taxon>
        <taxon>Actinomycetota</taxon>
        <taxon>Actinomycetes</taxon>
        <taxon>Micrococcales</taxon>
        <taxon>Micrococcaceae</taxon>
        <taxon>Arthrobacter</taxon>
    </lineage>
</organism>
<evidence type="ECO:0000256" key="4">
    <source>
        <dbReference type="ARBA" id="ARBA00023163"/>
    </source>
</evidence>
<dbReference type="Gene3D" id="1.10.10.10">
    <property type="entry name" value="Winged helix-like DNA-binding domain superfamily/Winged helix DNA-binding domain"/>
    <property type="match status" value="1"/>
</dbReference>
<keyword evidence="3" id="KW-0805">Transcription regulation</keyword>
<dbReference type="InterPro" id="IPR011006">
    <property type="entry name" value="CheY-like_superfamily"/>
</dbReference>
<keyword evidence="1" id="KW-0808">Transferase</keyword>
<dbReference type="InterPro" id="IPR005561">
    <property type="entry name" value="ANTAR"/>
</dbReference>
<comment type="caution">
    <text evidence="6">The sequence shown here is derived from an EMBL/GenBank/DDBJ whole genome shotgun (WGS) entry which is preliminary data.</text>
</comment>
<dbReference type="InterPro" id="IPR003018">
    <property type="entry name" value="GAF"/>
</dbReference>
<dbReference type="SMART" id="SM01012">
    <property type="entry name" value="ANTAR"/>
    <property type="match status" value="1"/>
</dbReference>
<dbReference type="InterPro" id="IPR029016">
    <property type="entry name" value="GAF-like_dom_sf"/>
</dbReference>
<dbReference type="GO" id="GO:0016301">
    <property type="term" value="F:kinase activity"/>
    <property type="evidence" value="ECO:0007669"/>
    <property type="project" value="UniProtKB-KW"/>
</dbReference>
<evidence type="ECO:0000256" key="2">
    <source>
        <dbReference type="ARBA" id="ARBA00022777"/>
    </source>
</evidence>
<dbReference type="GO" id="GO:0003723">
    <property type="term" value="F:RNA binding"/>
    <property type="evidence" value="ECO:0007669"/>
    <property type="project" value="InterPro"/>
</dbReference>
<dbReference type="EMBL" id="QZVT01000008">
    <property type="protein sequence ID" value="RJT77789.1"/>
    <property type="molecule type" value="Genomic_DNA"/>
</dbReference>
<feature type="domain" description="ANTAR" evidence="5">
    <location>
        <begin position="169"/>
        <end position="230"/>
    </location>
</feature>
<proteinExistence type="predicted"/>
<keyword evidence="4" id="KW-0804">Transcription</keyword>
<dbReference type="SUPFAM" id="SSF55781">
    <property type="entry name" value="GAF domain-like"/>
    <property type="match status" value="1"/>
</dbReference>
<dbReference type="OrthoDB" id="3688893at2"/>
<dbReference type="InterPro" id="IPR012074">
    <property type="entry name" value="GAF_ANTAR"/>
</dbReference>
<dbReference type="Proteomes" id="UP000272560">
    <property type="component" value="Unassembled WGS sequence"/>
</dbReference>